<accession>A0A167M3V8</accession>
<keyword evidence="3 5" id="KW-0687">Ribonucleoprotein</keyword>
<evidence type="ECO:0000256" key="4">
    <source>
        <dbReference type="ARBA" id="ARBA00044183"/>
    </source>
</evidence>
<dbReference type="PRINTS" id="PR00975">
    <property type="entry name" value="RIBOSOMALS19"/>
</dbReference>
<dbReference type="PANTHER" id="PTHR11880">
    <property type="entry name" value="RIBOSOMAL PROTEIN S19P FAMILY MEMBER"/>
    <property type="match status" value="1"/>
</dbReference>
<dbReference type="STRING" id="1330018.A0A167M3V8"/>
<sequence length="92" mass="10403">MLPSAVRLSRSAWKGPFFVAFPNLREALQNGTSIKTQARSCTILPNFVGIRFEVHNGKEYIPIMVTDEMVGHKLGEFAATRKRFTFKSSKNK</sequence>
<dbReference type="GO" id="GO:0005763">
    <property type="term" value="C:mitochondrial small ribosomal subunit"/>
    <property type="evidence" value="ECO:0007669"/>
    <property type="project" value="TreeGrafter"/>
</dbReference>
<dbReference type="InterPro" id="IPR002222">
    <property type="entry name" value="Ribosomal_uS19"/>
</dbReference>
<dbReference type="InterPro" id="IPR023575">
    <property type="entry name" value="Ribosomal_uS19_SF"/>
</dbReference>
<dbReference type="GO" id="GO:0003735">
    <property type="term" value="F:structural constituent of ribosome"/>
    <property type="evidence" value="ECO:0007669"/>
    <property type="project" value="InterPro"/>
</dbReference>
<dbReference type="AlphaFoldDB" id="A0A167M3V8"/>
<dbReference type="Pfam" id="PF00203">
    <property type="entry name" value="Ribosomal_S19"/>
    <property type="match status" value="1"/>
</dbReference>
<dbReference type="FunFam" id="3.30.860.10:FF:000001">
    <property type="entry name" value="30S ribosomal protein S19"/>
    <property type="match status" value="1"/>
</dbReference>
<organism evidence="6 7">
    <name type="scientific">Calocera viscosa (strain TUFC12733)</name>
    <dbReference type="NCBI Taxonomy" id="1330018"/>
    <lineage>
        <taxon>Eukaryota</taxon>
        <taxon>Fungi</taxon>
        <taxon>Dikarya</taxon>
        <taxon>Basidiomycota</taxon>
        <taxon>Agaricomycotina</taxon>
        <taxon>Dacrymycetes</taxon>
        <taxon>Dacrymycetales</taxon>
        <taxon>Dacrymycetaceae</taxon>
        <taxon>Calocera</taxon>
    </lineage>
</organism>
<evidence type="ECO:0000313" key="7">
    <source>
        <dbReference type="Proteomes" id="UP000076738"/>
    </source>
</evidence>
<reference evidence="6 7" key="1">
    <citation type="journal article" date="2016" name="Mol. Biol. Evol.">
        <title>Comparative Genomics of Early-Diverging Mushroom-Forming Fungi Provides Insights into the Origins of Lignocellulose Decay Capabilities.</title>
        <authorList>
            <person name="Nagy L.G."/>
            <person name="Riley R."/>
            <person name="Tritt A."/>
            <person name="Adam C."/>
            <person name="Daum C."/>
            <person name="Floudas D."/>
            <person name="Sun H."/>
            <person name="Yadav J.S."/>
            <person name="Pangilinan J."/>
            <person name="Larsson K.H."/>
            <person name="Matsuura K."/>
            <person name="Barry K."/>
            <person name="Labutti K."/>
            <person name="Kuo R."/>
            <person name="Ohm R.A."/>
            <person name="Bhattacharya S.S."/>
            <person name="Shirouzu T."/>
            <person name="Yoshinaga Y."/>
            <person name="Martin F.M."/>
            <person name="Grigoriev I.V."/>
            <person name="Hibbett D.S."/>
        </authorList>
    </citation>
    <scope>NUCLEOTIDE SEQUENCE [LARGE SCALE GENOMIC DNA]</scope>
    <source>
        <strain evidence="6 7">TUFC12733</strain>
    </source>
</reference>
<dbReference type="PIRSF" id="PIRSF002144">
    <property type="entry name" value="Ribosomal_S19"/>
    <property type="match status" value="1"/>
</dbReference>
<name>A0A167M3V8_CALVF</name>
<evidence type="ECO:0000256" key="3">
    <source>
        <dbReference type="ARBA" id="ARBA00023274"/>
    </source>
</evidence>
<dbReference type="GO" id="GO:0006412">
    <property type="term" value="P:translation"/>
    <property type="evidence" value="ECO:0007669"/>
    <property type="project" value="InterPro"/>
</dbReference>
<dbReference type="InterPro" id="IPR020934">
    <property type="entry name" value="Ribosomal_uS19_CS"/>
</dbReference>
<dbReference type="Proteomes" id="UP000076738">
    <property type="component" value="Unassembled WGS sequence"/>
</dbReference>
<dbReference type="PROSITE" id="PS00323">
    <property type="entry name" value="RIBOSOMAL_S19"/>
    <property type="match status" value="1"/>
</dbReference>
<keyword evidence="2 5" id="KW-0689">Ribosomal protein</keyword>
<dbReference type="Gene3D" id="3.30.860.10">
    <property type="entry name" value="30s Ribosomal Protein S19, Chain A"/>
    <property type="match status" value="1"/>
</dbReference>
<evidence type="ECO:0000256" key="2">
    <source>
        <dbReference type="ARBA" id="ARBA00022980"/>
    </source>
</evidence>
<keyword evidence="7" id="KW-1185">Reference proteome</keyword>
<dbReference type="OrthoDB" id="2043at2759"/>
<dbReference type="HAMAP" id="MF_00531">
    <property type="entry name" value="Ribosomal_uS19"/>
    <property type="match status" value="1"/>
</dbReference>
<dbReference type="EMBL" id="KV417285">
    <property type="protein sequence ID" value="KZO96308.1"/>
    <property type="molecule type" value="Genomic_DNA"/>
</dbReference>
<evidence type="ECO:0000313" key="6">
    <source>
        <dbReference type="EMBL" id="KZO96308.1"/>
    </source>
</evidence>
<comment type="similarity">
    <text evidence="1 5">Belongs to the universal ribosomal protein uS19 family.</text>
</comment>
<dbReference type="PANTHER" id="PTHR11880:SF8">
    <property type="entry name" value="SMALL RIBOSOMAL SUBUNIT PROTEIN US19M"/>
    <property type="match status" value="1"/>
</dbReference>
<dbReference type="GO" id="GO:0003723">
    <property type="term" value="F:RNA binding"/>
    <property type="evidence" value="ECO:0007669"/>
    <property type="project" value="InterPro"/>
</dbReference>
<evidence type="ECO:0000256" key="1">
    <source>
        <dbReference type="ARBA" id="ARBA00007345"/>
    </source>
</evidence>
<dbReference type="GO" id="GO:0000028">
    <property type="term" value="P:ribosomal small subunit assembly"/>
    <property type="evidence" value="ECO:0007669"/>
    <property type="project" value="TreeGrafter"/>
</dbReference>
<evidence type="ECO:0000256" key="5">
    <source>
        <dbReference type="RuleBase" id="RU003485"/>
    </source>
</evidence>
<protein>
    <recommendedName>
        <fullName evidence="4">Small ribosomal subunit protein uS19m</fullName>
    </recommendedName>
</protein>
<proteinExistence type="inferred from homology"/>
<dbReference type="SUPFAM" id="SSF54570">
    <property type="entry name" value="Ribosomal protein S19"/>
    <property type="match status" value="1"/>
</dbReference>
<gene>
    <name evidence="6" type="ORF">CALVIDRAFT_499158</name>
</gene>